<dbReference type="AlphaFoldDB" id="A0A8H4RKL3"/>
<dbReference type="Gene3D" id="2.130.10.30">
    <property type="entry name" value="Regulator of chromosome condensation 1/beta-lactamase-inhibitor protein II"/>
    <property type="match status" value="1"/>
</dbReference>
<evidence type="ECO:0000313" key="3">
    <source>
        <dbReference type="EMBL" id="KAF4631772.1"/>
    </source>
</evidence>
<dbReference type="SUPFAM" id="SSF50985">
    <property type="entry name" value="RCC1/BLIP-II"/>
    <property type="match status" value="1"/>
</dbReference>
<dbReference type="EMBL" id="JAAMPI010000411">
    <property type="protein sequence ID" value="KAF4631772.1"/>
    <property type="molecule type" value="Genomic_DNA"/>
</dbReference>
<dbReference type="InterPro" id="IPR051210">
    <property type="entry name" value="Ub_ligase/GEF_domain"/>
</dbReference>
<reference evidence="3 4" key="1">
    <citation type="submission" date="2020-03" db="EMBL/GenBank/DDBJ databases">
        <title>Draft Genome Sequence of Cudoniella acicularis.</title>
        <authorList>
            <person name="Buettner E."/>
            <person name="Kellner H."/>
        </authorList>
    </citation>
    <scope>NUCLEOTIDE SEQUENCE [LARGE SCALE GENOMIC DNA]</scope>
    <source>
        <strain evidence="3 4">DSM 108380</strain>
    </source>
</reference>
<evidence type="ECO:0000256" key="2">
    <source>
        <dbReference type="PROSITE-ProRule" id="PRU00235"/>
    </source>
</evidence>
<organism evidence="3 4">
    <name type="scientific">Cudoniella acicularis</name>
    <dbReference type="NCBI Taxonomy" id="354080"/>
    <lineage>
        <taxon>Eukaryota</taxon>
        <taxon>Fungi</taxon>
        <taxon>Dikarya</taxon>
        <taxon>Ascomycota</taxon>
        <taxon>Pezizomycotina</taxon>
        <taxon>Leotiomycetes</taxon>
        <taxon>Helotiales</taxon>
        <taxon>Tricladiaceae</taxon>
        <taxon>Cudoniella</taxon>
    </lineage>
</organism>
<comment type="caution">
    <text evidence="3">The sequence shown here is derived from an EMBL/GenBank/DDBJ whole genome shotgun (WGS) entry which is preliminary data.</text>
</comment>
<evidence type="ECO:0000256" key="1">
    <source>
        <dbReference type="ARBA" id="ARBA00022737"/>
    </source>
</evidence>
<dbReference type="PANTHER" id="PTHR22870">
    <property type="entry name" value="REGULATOR OF CHROMOSOME CONDENSATION"/>
    <property type="match status" value="1"/>
</dbReference>
<keyword evidence="1" id="KW-0677">Repeat</keyword>
<accession>A0A8H4RKL3</accession>
<name>A0A8H4RKL3_9HELO</name>
<gene>
    <name evidence="3" type="ORF">G7Y89_g6353</name>
</gene>
<sequence>MAYKELYACGFNAWNQLNFTTGINWAQPPRNERVFHSIVQHPDIEFVYASISAVLIRKGPDLLIAGHPDAFLTLIQSRRLQNCRHHIAIAGNGKVAAIGLDGSNSIINTYGSLNEYQINKPQTSVRVPTIKRIVANRTAFHALTSTGDVVSWGDLRFEALLGREPIEEYPGSHPSVVDDLAALPTGPIRKITSQGFMTAAITEGNDLYVWGEQPKPELRTGNGNGKGKENAQLKLFEELTGVPSAVDVLGYDVLDAAIGEGYALVLTTEGRLFVIGDNINCQLGLPEITHAAEWIEVIPSLQRGQRITAVWAGYKNSFLLVEQLF</sequence>
<proteinExistence type="predicted"/>
<dbReference type="InterPro" id="IPR009091">
    <property type="entry name" value="RCC1/BLIP-II"/>
</dbReference>
<dbReference type="InterPro" id="IPR000408">
    <property type="entry name" value="Reg_chr_condens"/>
</dbReference>
<protein>
    <submittedName>
        <fullName evidence="3">Uncharacterized protein</fullName>
    </submittedName>
</protein>
<evidence type="ECO:0000313" key="4">
    <source>
        <dbReference type="Proteomes" id="UP000566819"/>
    </source>
</evidence>
<feature type="repeat" description="RCC1" evidence="2">
    <location>
        <begin position="147"/>
        <end position="204"/>
    </location>
</feature>
<dbReference type="OrthoDB" id="5370059at2759"/>
<dbReference type="PANTHER" id="PTHR22870:SF408">
    <property type="entry name" value="OS09G0560450 PROTEIN"/>
    <property type="match status" value="1"/>
</dbReference>
<dbReference type="PROSITE" id="PS50012">
    <property type="entry name" value="RCC1_3"/>
    <property type="match status" value="2"/>
</dbReference>
<dbReference type="Proteomes" id="UP000566819">
    <property type="component" value="Unassembled WGS sequence"/>
</dbReference>
<feature type="repeat" description="RCC1" evidence="2">
    <location>
        <begin position="205"/>
        <end position="269"/>
    </location>
</feature>
<keyword evidence="4" id="KW-1185">Reference proteome</keyword>